<dbReference type="RefSeq" id="WP_323336758.1">
    <property type="nucleotide sequence ID" value="NZ_JAYFSI010000019.1"/>
</dbReference>
<sequence>MPDLATRRSTRVGVLLVPLMLVLFISNLDQTIVATALPSIARDLGDVGGASWIATAYLLTSAVTTLLFGKLGDLHGRKPVFLLSVVIFLAGSVLAGAANSLGLLIAFRALQGIGGGGLNSLVMAIIGDVVPARERGRYQSLLGVVATLALIAGPFLGGLFSDALSWRWIFYVNIPVGVVAIVVIAARLNLPKPAGRGRADVLGGVLVTVATTAVLLVATLGPDRGWTTTPVLALIAVGVLSLTGYVLAERRAAEPITPLPMFRNGVFVISAVQFFLSTLVLFVAMLYVPLFLQTVRHSSAFTAGLYVIPLLAGLVAATAVAGPVIAKTGRYKLYPVIGALLVGPSMAWLAAAPSSLWLIVALVPAGAGIGFFVQVSLLAGQNAVEHRDLGVATGALNFFKSVGGGFGAAVFGAVLTAAGAATAHGFSVVFLSTVPIAAVMLVLALVMREKPLSEEMLEIAEGRTDAPEY</sequence>
<feature type="transmembrane region" description="Helical" evidence="5">
    <location>
        <begin position="201"/>
        <end position="220"/>
    </location>
</feature>
<organism evidence="7 8">
    <name type="scientific">Amycolatopsis heterodermiae</name>
    <dbReference type="NCBI Taxonomy" id="3110235"/>
    <lineage>
        <taxon>Bacteria</taxon>
        <taxon>Bacillati</taxon>
        <taxon>Actinomycetota</taxon>
        <taxon>Actinomycetes</taxon>
        <taxon>Pseudonocardiales</taxon>
        <taxon>Pseudonocardiaceae</taxon>
        <taxon>Amycolatopsis</taxon>
    </lineage>
</organism>
<keyword evidence="3 5" id="KW-1133">Transmembrane helix</keyword>
<dbReference type="InterPro" id="IPR036259">
    <property type="entry name" value="MFS_trans_sf"/>
</dbReference>
<comment type="subcellular location">
    <subcellularLocation>
        <location evidence="1">Cell membrane</location>
        <topology evidence="1">Multi-pass membrane protein</topology>
    </subcellularLocation>
</comment>
<feature type="transmembrane region" description="Helical" evidence="5">
    <location>
        <begin position="80"/>
        <end position="99"/>
    </location>
</feature>
<evidence type="ECO:0000313" key="8">
    <source>
        <dbReference type="Proteomes" id="UP001304298"/>
    </source>
</evidence>
<feature type="transmembrane region" description="Helical" evidence="5">
    <location>
        <begin position="49"/>
        <end position="68"/>
    </location>
</feature>
<dbReference type="PROSITE" id="PS50850">
    <property type="entry name" value="MFS"/>
    <property type="match status" value="1"/>
</dbReference>
<feature type="transmembrane region" description="Helical" evidence="5">
    <location>
        <begin position="357"/>
        <end position="380"/>
    </location>
</feature>
<feature type="transmembrane region" description="Helical" evidence="5">
    <location>
        <begin position="12"/>
        <end position="37"/>
    </location>
</feature>
<evidence type="ECO:0000256" key="4">
    <source>
        <dbReference type="ARBA" id="ARBA00023136"/>
    </source>
</evidence>
<evidence type="ECO:0000313" key="7">
    <source>
        <dbReference type="EMBL" id="MEA5367065.1"/>
    </source>
</evidence>
<gene>
    <name evidence="7" type="ORF">VA596_46565</name>
</gene>
<feature type="transmembrane region" description="Helical" evidence="5">
    <location>
        <begin position="426"/>
        <end position="446"/>
    </location>
</feature>
<accession>A0ABU5RL94</accession>
<evidence type="ECO:0000259" key="6">
    <source>
        <dbReference type="PROSITE" id="PS50850"/>
    </source>
</evidence>
<comment type="caution">
    <text evidence="7">The sequence shown here is derived from an EMBL/GenBank/DDBJ whole genome shotgun (WGS) entry which is preliminary data.</text>
</comment>
<feature type="domain" description="Major facilitator superfamily (MFS) profile" evidence="6">
    <location>
        <begin position="15"/>
        <end position="452"/>
    </location>
</feature>
<dbReference type="InterPro" id="IPR020846">
    <property type="entry name" value="MFS_dom"/>
</dbReference>
<dbReference type="PRINTS" id="PR01036">
    <property type="entry name" value="TCRTETB"/>
</dbReference>
<feature type="transmembrane region" description="Helical" evidence="5">
    <location>
        <begin position="333"/>
        <end position="351"/>
    </location>
</feature>
<feature type="transmembrane region" description="Helical" evidence="5">
    <location>
        <begin position="138"/>
        <end position="156"/>
    </location>
</feature>
<feature type="transmembrane region" description="Helical" evidence="5">
    <location>
        <begin position="168"/>
        <end position="189"/>
    </location>
</feature>
<proteinExistence type="predicted"/>
<dbReference type="Gene3D" id="1.20.1720.10">
    <property type="entry name" value="Multidrug resistance protein D"/>
    <property type="match status" value="1"/>
</dbReference>
<feature type="transmembrane region" description="Helical" evidence="5">
    <location>
        <begin position="226"/>
        <end position="247"/>
    </location>
</feature>
<dbReference type="SUPFAM" id="SSF103473">
    <property type="entry name" value="MFS general substrate transporter"/>
    <property type="match status" value="1"/>
</dbReference>
<feature type="transmembrane region" description="Helical" evidence="5">
    <location>
        <begin position="304"/>
        <end position="326"/>
    </location>
</feature>
<keyword evidence="2 5" id="KW-0812">Transmembrane</keyword>
<name>A0ABU5RL94_9PSEU</name>
<dbReference type="Proteomes" id="UP001304298">
    <property type="component" value="Unassembled WGS sequence"/>
</dbReference>
<evidence type="ECO:0000256" key="3">
    <source>
        <dbReference type="ARBA" id="ARBA00022989"/>
    </source>
</evidence>
<feature type="transmembrane region" description="Helical" evidence="5">
    <location>
        <begin position="105"/>
        <end position="126"/>
    </location>
</feature>
<protein>
    <submittedName>
        <fullName evidence="7">MDR family MFS transporter</fullName>
    </submittedName>
</protein>
<feature type="transmembrane region" description="Helical" evidence="5">
    <location>
        <begin position="267"/>
        <end position="292"/>
    </location>
</feature>
<dbReference type="EMBL" id="JAYFSI010000019">
    <property type="protein sequence ID" value="MEA5367065.1"/>
    <property type="molecule type" value="Genomic_DNA"/>
</dbReference>
<evidence type="ECO:0000256" key="5">
    <source>
        <dbReference type="SAM" id="Phobius"/>
    </source>
</evidence>
<dbReference type="PANTHER" id="PTHR23501:SF197">
    <property type="entry name" value="COMD"/>
    <property type="match status" value="1"/>
</dbReference>
<reference evidence="7 8" key="1">
    <citation type="submission" date="2023-12" db="EMBL/GenBank/DDBJ databases">
        <title>Amycolatopsis sp. V23-08.</title>
        <authorList>
            <person name="Somphong A."/>
        </authorList>
    </citation>
    <scope>NUCLEOTIDE SEQUENCE [LARGE SCALE GENOMIC DNA]</scope>
    <source>
        <strain evidence="7 8">V23-08</strain>
    </source>
</reference>
<dbReference type="Gene3D" id="1.20.1250.20">
    <property type="entry name" value="MFS general substrate transporter like domains"/>
    <property type="match status" value="1"/>
</dbReference>
<evidence type="ECO:0000256" key="1">
    <source>
        <dbReference type="ARBA" id="ARBA00004651"/>
    </source>
</evidence>
<keyword evidence="4 5" id="KW-0472">Membrane</keyword>
<evidence type="ECO:0000256" key="2">
    <source>
        <dbReference type="ARBA" id="ARBA00022692"/>
    </source>
</evidence>
<feature type="transmembrane region" description="Helical" evidence="5">
    <location>
        <begin position="401"/>
        <end position="420"/>
    </location>
</feature>
<dbReference type="PANTHER" id="PTHR23501">
    <property type="entry name" value="MAJOR FACILITATOR SUPERFAMILY"/>
    <property type="match status" value="1"/>
</dbReference>
<dbReference type="InterPro" id="IPR011701">
    <property type="entry name" value="MFS"/>
</dbReference>
<dbReference type="Pfam" id="PF07690">
    <property type="entry name" value="MFS_1"/>
    <property type="match status" value="1"/>
</dbReference>
<dbReference type="CDD" id="cd17502">
    <property type="entry name" value="MFS_Azr1_MDR_like"/>
    <property type="match status" value="1"/>
</dbReference>
<keyword evidence="8" id="KW-1185">Reference proteome</keyword>